<name>A0A0E9VVB3_ANGAN</name>
<accession>A0A0E9VVB3</accession>
<dbReference type="EMBL" id="GBXM01026556">
    <property type="protein sequence ID" value="JAH82021.1"/>
    <property type="molecule type" value="Transcribed_RNA"/>
</dbReference>
<reference evidence="1" key="1">
    <citation type="submission" date="2014-11" db="EMBL/GenBank/DDBJ databases">
        <authorList>
            <person name="Amaro Gonzalez C."/>
        </authorList>
    </citation>
    <scope>NUCLEOTIDE SEQUENCE</scope>
</reference>
<dbReference type="AlphaFoldDB" id="A0A0E9VVB3"/>
<reference evidence="1" key="2">
    <citation type="journal article" date="2015" name="Fish Shellfish Immunol.">
        <title>Early steps in the European eel (Anguilla anguilla)-Vibrio vulnificus interaction in the gills: Role of the RtxA13 toxin.</title>
        <authorList>
            <person name="Callol A."/>
            <person name="Pajuelo D."/>
            <person name="Ebbesson L."/>
            <person name="Teles M."/>
            <person name="MacKenzie S."/>
            <person name="Amaro C."/>
        </authorList>
    </citation>
    <scope>NUCLEOTIDE SEQUENCE</scope>
</reference>
<organism evidence="1">
    <name type="scientific">Anguilla anguilla</name>
    <name type="common">European freshwater eel</name>
    <name type="synonym">Muraena anguilla</name>
    <dbReference type="NCBI Taxonomy" id="7936"/>
    <lineage>
        <taxon>Eukaryota</taxon>
        <taxon>Metazoa</taxon>
        <taxon>Chordata</taxon>
        <taxon>Craniata</taxon>
        <taxon>Vertebrata</taxon>
        <taxon>Euteleostomi</taxon>
        <taxon>Actinopterygii</taxon>
        <taxon>Neopterygii</taxon>
        <taxon>Teleostei</taxon>
        <taxon>Anguilliformes</taxon>
        <taxon>Anguillidae</taxon>
        <taxon>Anguilla</taxon>
    </lineage>
</organism>
<evidence type="ECO:0000313" key="1">
    <source>
        <dbReference type="EMBL" id="JAH82021.1"/>
    </source>
</evidence>
<proteinExistence type="predicted"/>
<sequence length="36" mass="4325">MVYRVWLHIFLLLAGSWDMFAKRSFVSVTIPTHSWE</sequence>
<protein>
    <submittedName>
        <fullName evidence="1">Uncharacterized protein</fullName>
    </submittedName>
</protein>